<feature type="compositionally biased region" description="Polar residues" evidence="1">
    <location>
        <begin position="161"/>
        <end position="176"/>
    </location>
</feature>
<dbReference type="Gramene" id="mRNA:HanXRQr2_Chr08g0327691">
    <property type="protein sequence ID" value="mRNA:HanXRQr2_Chr08g0327691"/>
    <property type="gene ID" value="HanXRQr2_Chr08g0327691"/>
</dbReference>
<organism evidence="3 4">
    <name type="scientific">Helianthus annuus</name>
    <name type="common">Common sunflower</name>
    <dbReference type="NCBI Taxonomy" id="4232"/>
    <lineage>
        <taxon>Eukaryota</taxon>
        <taxon>Viridiplantae</taxon>
        <taxon>Streptophyta</taxon>
        <taxon>Embryophyta</taxon>
        <taxon>Tracheophyta</taxon>
        <taxon>Spermatophyta</taxon>
        <taxon>Magnoliopsida</taxon>
        <taxon>eudicotyledons</taxon>
        <taxon>Gunneridae</taxon>
        <taxon>Pentapetalae</taxon>
        <taxon>asterids</taxon>
        <taxon>campanulids</taxon>
        <taxon>Asterales</taxon>
        <taxon>Asteraceae</taxon>
        <taxon>Asteroideae</taxon>
        <taxon>Heliantheae alliance</taxon>
        <taxon>Heliantheae</taxon>
        <taxon>Helianthus</taxon>
    </lineage>
</organism>
<protein>
    <submittedName>
        <fullName evidence="3">Uncharacterized protein</fullName>
    </submittedName>
</protein>
<accession>A0A251SX56</accession>
<reference evidence="2 4" key="1">
    <citation type="journal article" date="2017" name="Nature">
        <title>The sunflower genome provides insights into oil metabolism, flowering and Asterid evolution.</title>
        <authorList>
            <person name="Badouin H."/>
            <person name="Gouzy J."/>
            <person name="Grassa C.J."/>
            <person name="Murat F."/>
            <person name="Staton S.E."/>
            <person name="Cottret L."/>
            <person name="Lelandais-Briere C."/>
            <person name="Owens G.L."/>
            <person name="Carrere S."/>
            <person name="Mayjonade B."/>
            <person name="Legrand L."/>
            <person name="Gill N."/>
            <person name="Kane N.C."/>
            <person name="Bowers J.E."/>
            <person name="Hubner S."/>
            <person name="Bellec A."/>
            <person name="Berard A."/>
            <person name="Berges H."/>
            <person name="Blanchet N."/>
            <person name="Boniface M.C."/>
            <person name="Brunel D."/>
            <person name="Catrice O."/>
            <person name="Chaidir N."/>
            <person name="Claudel C."/>
            <person name="Donnadieu C."/>
            <person name="Faraut T."/>
            <person name="Fievet G."/>
            <person name="Helmstetter N."/>
            <person name="King M."/>
            <person name="Knapp S.J."/>
            <person name="Lai Z."/>
            <person name="Le Paslier M.C."/>
            <person name="Lippi Y."/>
            <person name="Lorenzon L."/>
            <person name="Mandel J.R."/>
            <person name="Marage G."/>
            <person name="Marchand G."/>
            <person name="Marquand E."/>
            <person name="Bret-Mestries E."/>
            <person name="Morien E."/>
            <person name="Nambeesan S."/>
            <person name="Nguyen T."/>
            <person name="Pegot-Espagnet P."/>
            <person name="Pouilly N."/>
            <person name="Raftis F."/>
            <person name="Sallet E."/>
            <person name="Schiex T."/>
            <person name="Thomas J."/>
            <person name="Vandecasteele C."/>
            <person name="Vares D."/>
            <person name="Vear F."/>
            <person name="Vautrin S."/>
            <person name="Crespi M."/>
            <person name="Mangin B."/>
            <person name="Burke J.M."/>
            <person name="Salse J."/>
            <person name="Munos S."/>
            <person name="Vincourt P."/>
            <person name="Rieseberg L.H."/>
            <person name="Langlade N.B."/>
        </authorList>
    </citation>
    <scope>NUCLEOTIDE SEQUENCE [LARGE SCALE GENOMIC DNA]</scope>
    <source>
        <strain evidence="4">cv. SF193</strain>
        <tissue evidence="2">Leaves</tissue>
    </source>
</reference>
<dbReference type="Proteomes" id="UP000215914">
    <property type="component" value="Chromosome 13"/>
</dbReference>
<reference evidence="3" key="2">
    <citation type="submission" date="2017-02" db="EMBL/GenBank/DDBJ databases">
        <title>Sunflower complete genome.</title>
        <authorList>
            <person name="Langlade N."/>
            <person name="Munos S."/>
        </authorList>
    </citation>
    <scope>NUCLEOTIDE SEQUENCE [LARGE SCALE GENOMIC DNA]</scope>
    <source>
        <tissue evidence="3">Leaves</tissue>
    </source>
</reference>
<dbReference type="InParanoid" id="A0A251SX56"/>
<gene>
    <name evidence="3" type="ORF">HannXRQ_Chr13g0409731</name>
    <name evidence="2" type="ORF">HanXRQr2_Chr08g0327691</name>
</gene>
<sequence length="522" mass="58151">MANEQPKDHSDVSSSTASTNAEKRKLYNKRYYLSRKEKNKVVKDCMDDGKPKDCSDLPSSTASTFAEKRKPYHQRYYAYKALNVGTGDISQSDLSIERMPQRTLQTNSSQMTQMKELPQIPQMPIPRMRREALILTSAEKRKERNKRYYAKRKWNGRCVPNGSQSTQPLTDDNTSADAEKRKERTLYKCILRYSGIKMTNSEINTTEFGTNVAGPNTDHKKPVLANKKVVLQDVQNDNSNSTRNAAGPTTVHEKPVLAAKKVALQDVQNDNSNFTRNVAGPTTVNKEPVLAAKKVVLQDVQNDNSNVAGPTSVHKKTVLATKKAALQDVQNDNSNSTRSVAGPTIVHKEPVADACKTIGTKRVAPDHASSPILTNNGAHEFEGNRKKNVGQPKSGSLTQIQQEAGQISGKNVLNGSLVGPNQTALKPYVSRLKESNDEEWAERFIRLQNFIKQCDGSDHRENTQLLVRLSPSELCKHAVELEKRAIQLTIEEGKEMERMQALNILGTPLLTRNPIPITQQKN</sequence>
<dbReference type="AlphaFoldDB" id="A0A251SX56"/>
<evidence type="ECO:0000313" key="4">
    <source>
        <dbReference type="Proteomes" id="UP000215914"/>
    </source>
</evidence>
<dbReference type="PANTHER" id="PTHR34555:SF7">
    <property type="entry name" value="DUF3741 DOMAIN-CONTAINING PROTEIN"/>
    <property type="match status" value="1"/>
</dbReference>
<dbReference type="EMBL" id="CM007902">
    <property type="protein sequence ID" value="OTG02141.1"/>
    <property type="molecule type" value="Genomic_DNA"/>
</dbReference>
<dbReference type="EMBL" id="MNCJ02000323">
    <property type="protein sequence ID" value="KAF5794403.1"/>
    <property type="molecule type" value="Genomic_DNA"/>
</dbReference>
<feature type="compositionally biased region" description="Basic and acidic residues" evidence="1">
    <location>
        <begin position="1"/>
        <end position="11"/>
    </location>
</feature>
<evidence type="ECO:0000313" key="3">
    <source>
        <dbReference type="EMBL" id="OTG02141.1"/>
    </source>
</evidence>
<feature type="region of interest" description="Disordered" evidence="1">
    <location>
        <begin position="1"/>
        <end position="30"/>
    </location>
</feature>
<reference evidence="2" key="3">
    <citation type="submission" date="2020-06" db="EMBL/GenBank/DDBJ databases">
        <title>Helianthus annuus Genome sequencing and assembly Release 2.</title>
        <authorList>
            <person name="Gouzy J."/>
            <person name="Langlade N."/>
            <person name="Munos S."/>
        </authorList>
    </citation>
    <scope>NUCLEOTIDE SEQUENCE</scope>
    <source>
        <tissue evidence="2">Leaves</tissue>
    </source>
</reference>
<dbReference type="PANTHER" id="PTHR34555">
    <property type="entry name" value="INTEGRAL MEMBRANE HEMOLYSIN-III-LIKE PROTEIN"/>
    <property type="match status" value="1"/>
</dbReference>
<keyword evidence="4" id="KW-1185">Reference proteome</keyword>
<feature type="region of interest" description="Disordered" evidence="1">
    <location>
        <begin position="159"/>
        <end position="178"/>
    </location>
</feature>
<proteinExistence type="predicted"/>
<evidence type="ECO:0000256" key="1">
    <source>
        <dbReference type="SAM" id="MobiDB-lite"/>
    </source>
</evidence>
<name>A0A251SX56_HELAN</name>
<dbReference type="OrthoDB" id="1925139at2759"/>
<feature type="region of interest" description="Disordered" evidence="1">
    <location>
        <begin position="366"/>
        <end position="397"/>
    </location>
</feature>
<evidence type="ECO:0000313" key="2">
    <source>
        <dbReference type="EMBL" id="KAF5794403.1"/>
    </source>
</evidence>
<dbReference type="STRING" id="4232.A0A251SX56"/>